<feature type="region of interest" description="Disordered" evidence="1">
    <location>
        <begin position="157"/>
        <end position="184"/>
    </location>
</feature>
<protein>
    <recommendedName>
        <fullName evidence="4">DUF309 domain-containing protein</fullName>
    </recommendedName>
</protein>
<sequence length="184" mass="19716">MSRDRDADGRPRNARPRDILGRPLPRDAESAVPRVPDDLVVFGEAAVELGQRYLDEGLPFHAHEVFEAAWKQGPPGERDFWQGLAQLAVGVTHALRGNRIGARALLGRAVERLSRYAGPTYGVDTDEVVRHVREYCARLDDGDGELPGIRLLGRTAQPSTTSVSAGNGSAGIGNAGTDVGNGAR</sequence>
<dbReference type="Pfam" id="PF03745">
    <property type="entry name" value="DUF309"/>
    <property type="match status" value="1"/>
</dbReference>
<dbReference type="eggNOG" id="COG1547">
    <property type="taxonomic scope" value="Bacteria"/>
</dbReference>
<organism evidence="2 3">
    <name type="scientific">Acidothermus cellulolyticus (strain ATCC 43068 / DSM 8971 / 11B)</name>
    <dbReference type="NCBI Taxonomy" id="351607"/>
    <lineage>
        <taxon>Bacteria</taxon>
        <taxon>Bacillati</taxon>
        <taxon>Actinomycetota</taxon>
        <taxon>Actinomycetes</taxon>
        <taxon>Acidothermales</taxon>
        <taxon>Acidothermaceae</taxon>
        <taxon>Acidothermus</taxon>
    </lineage>
</organism>
<dbReference type="InParanoid" id="A0LWF1"/>
<reference evidence="2 3" key="1">
    <citation type="journal article" date="2009" name="Genome Res.">
        <title>Complete genome of the cellulolytic thermophile Acidothermus cellulolyticus 11B provides insights into its ecophysiological and evolutionary adaptations.</title>
        <authorList>
            <person name="Barabote R.D."/>
            <person name="Xie G."/>
            <person name="Leu D.H."/>
            <person name="Normand P."/>
            <person name="Necsulea A."/>
            <person name="Daubin V."/>
            <person name="Medigue C."/>
            <person name="Adney W.S."/>
            <person name="Xu X.C."/>
            <person name="Lapidus A."/>
            <person name="Parales R.E."/>
            <person name="Detter C."/>
            <person name="Pujic P."/>
            <person name="Bruce D."/>
            <person name="Lavire C."/>
            <person name="Challacombe J.F."/>
            <person name="Brettin T.S."/>
            <person name="Berry A.M."/>
        </authorList>
    </citation>
    <scope>NUCLEOTIDE SEQUENCE [LARGE SCALE GENOMIC DNA]</scope>
    <source>
        <strain evidence="3">ATCC 43068 / DSM 8971 / 11B</strain>
    </source>
</reference>
<feature type="region of interest" description="Disordered" evidence="1">
    <location>
        <begin position="1"/>
        <end position="30"/>
    </location>
</feature>
<dbReference type="EMBL" id="CP000481">
    <property type="protein sequence ID" value="ABK53761.1"/>
    <property type="molecule type" value="Genomic_DNA"/>
</dbReference>
<evidence type="ECO:0000313" key="3">
    <source>
        <dbReference type="Proteomes" id="UP000008221"/>
    </source>
</evidence>
<dbReference type="PANTHER" id="PTHR34796:SF1">
    <property type="entry name" value="EXPRESSED PROTEIN"/>
    <property type="match status" value="1"/>
</dbReference>
<dbReference type="InterPro" id="IPR023203">
    <property type="entry name" value="TTHA0068_sf"/>
</dbReference>
<dbReference type="Proteomes" id="UP000008221">
    <property type="component" value="Chromosome"/>
</dbReference>
<feature type="compositionally biased region" description="Basic and acidic residues" evidence="1">
    <location>
        <begin position="1"/>
        <end position="29"/>
    </location>
</feature>
<dbReference type="STRING" id="351607.Acel_1989"/>
<dbReference type="OrthoDB" id="160968at2"/>
<dbReference type="InterPro" id="IPR005500">
    <property type="entry name" value="DUF309"/>
</dbReference>
<accession>A0LWF1</accession>
<evidence type="ECO:0008006" key="4">
    <source>
        <dbReference type="Google" id="ProtNLM"/>
    </source>
</evidence>
<name>A0LWF1_ACIC1</name>
<gene>
    <name evidence="2" type="ordered locus">Acel_1989</name>
</gene>
<dbReference type="AlphaFoldDB" id="A0LWF1"/>
<dbReference type="Gene3D" id="1.10.3450.10">
    <property type="entry name" value="TTHA0068-like"/>
    <property type="match status" value="1"/>
</dbReference>
<dbReference type="KEGG" id="ace:Acel_1989"/>
<evidence type="ECO:0000256" key="1">
    <source>
        <dbReference type="SAM" id="MobiDB-lite"/>
    </source>
</evidence>
<evidence type="ECO:0000313" key="2">
    <source>
        <dbReference type="EMBL" id="ABK53761.1"/>
    </source>
</evidence>
<keyword evidence="3" id="KW-1185">Reference proteome</keyword>
<dbReference type="SUPFAM" id="SSF140663">
    <property type="entry name" value="TTHA0068-like"/>
    <property type="match status" value="1"/>
</dbReference>
<proteinExistence type="predicted"/>
<dbReference type="PANTHER" id="PTHR34796">
    <property type="entry name" value="EXPRESSED PROTEIN"/>
    <property type="match status" value="1"/>
</dbReference>
<dbReference type="HOGENOM" id="CLU_125317_0_0_11"/>